<comment type="similarity">
    <text evidence="1 8">Belongs to the class-I pyridine nucleotide-disulfide oxidoreductase family.</text>
</comment>
<dbReference type="InterPro" id="IPR023753">
    <property type="entry name" value="FAD/NAD-binding_dom"/>
</dbReference>
<name>A0AAV5GSG2_9BASI</name>
<dbReference type="InterPro" id="IPR046347">
    <property type="entry name" value="bZIP_sf"/>
</dbReference>
<keyword evidence="7 8" id="KW-0676">Redox-active center</keyword>
<dbReference type="InterPro" id="IPR004827">
    <property type="entry name" value="bZIP"/>
</dbReference>
<dbReference type="Gene3D" id="3.30.160.60">
    <property type="entry name" value="Classic Zinc Finger"/>
    <property type="match status" value="1"/>
</dbReference>
<dbReference type="SUPFAM" id="SSF51905">
    <property type="entry name" value="FAD/NAD(P)-binding domain"/>
    <property type="match status" value="1"/>
</dbReference>
<feature type="region of interest" description="Disordered" evidence="10">
    <location>
        <begin position="571"/>
        <end position="601"/>
    </location>
</feature>
<dbReference type="PANTHER" id="PTHR22912">
    <property type="entry name" value="DISULFIDE OXIDOREDUCTASE"/>
    <property type="match status" value="1"/>
</dbReference>
<keyword evidence="4 8" id="KW-0560">Oxidoreductase</keyword>
<dbReference type="GO" id="GO:0004148">
    <property type="term" value="F:dihydrolipoyl dehydrogenase (NADH) activity"/>
    <property type="evidence" value="ECO:0007669"/>
    <property type="project" value="UniProtKB-EC"/>
</dbReference>
<proteinExistence type="inferred from homology"/>
<evidence type="ECO:0000256" key="4">
    <source>
        <dbReference type="ARBA" id="ARBA00023002"/>
    </source>
</evidence>
<sequence length="772" mass="80761">MLSLASSSRVRTRPPRAPPSLPLTLPLVLVALRISQALARSAAPRHLAGSWVAQRGLATAQDPYDVVVIGGGPGGYVAAIKAAQLGLKTACVEKRGSLGGTCLNVGCIPSKAMLNNSHIYHQTLHDVKARGIDVEGVKLNLPVMLQAKDKSVKALTGGVEYLLKKNKVDYIKGTASFASPTSIDVALLEGGNTQVEAKNVIIATGSEVTPFPGIEIDEKQIVSSTGALELSEVPKKMVVIGAGVIGLELGSVWSRLGANVEVVEFLGAIGGAGMDAEVAKNFQKILGKQGLKFNLNTKVLGATKKDGVVHLEVEGAKDGKKSTIEADVVLVAIGRRPYTEGLNLNKIGVEVDNRGRIVIDSQFNTSVKNVKCIGDVTFGPMLAHKAEEEGIAAVEYIKTAHGHVNYGVIPSVVYTHPEVAWVGKTEEDCKAEGIQYRVGNFPMVANSRAKTNSDTDGYVKVIAEKDTDKILGCHIIASAAGELIHEAAVALEYGASAEDVARTCHAHPTVSEAEAFLMASTGKGGPVTPPDLAVFPPPSVPDFAPAVPFSTFDFTALPSFDFAAPAPTPLTSTSLESPAPSLSNSSSPESSTAASIPSSSLRKPALTPAAYLAERASRGRPTGFRAPTAPLALDAPVQARAVPAAPTATSRKRLTAKGEMLLAKRARLSPDAAPPAAPAGTGGDDAPVEIPPDVEDAMERKRLQNTLSARRCRARKQARVQELEDENEQLRRRIIELEAMLRMQQQAGTAGWAVGNGGASAGANASGGDVLV</sequence>
<evidence type="ECO:0000313" key="13">
    <source>
        <dbReference type="EMBL" id="GJN92879.1"/>
    </source>
</evidence>
<keyword evidence="14" id="KW-1185">Reference proteome</keyword>
<keyword evidence="9" id="KW-0175">Coiled coil</keyword>
<dbReference type="SUPFAM" id="SSF57959">
    <property type="entry name" value="Leucine zipper domain"/>
    <property type="match status" value="1"/>
</dbReference>
<dbReference type="Pfam" id="PF07716">
    <property type="entry name" value="bZIP_2"/>
    <property type="match status" value="1"/>
</dbReference>
<dbReference type="GO" id="GO:0006103">
    <property type="term" value="P:2-oxoglutarate metabolic process"/>
    <property type="evidence" value="ECO:0007669"/>
    <property type="project" value="TreeGrafter"/>
</dbReference>
<comment type="catalytic activity">
    <reaction evidence="8">
        <text>N(6)-[(R)-dihydrolipoyl]-L-lysyl-[protein] + NAD(+) = N(6)-[(R)-lipoyl]-L-lysyl-[protein] + NADH + H(+)</text>
        <dbReference type="Rhea" id="RHEA:15045"/>
        <dbReference type="Rhea" id="RHEA-COMP:10474"/>
        <dbReference type="Rhea" id="RHEA-COMP:10475"/>
        <dbReference type="ChEBI" id="CHEBI:15378"/>
        <dbReference type="ChEBI" id="CHEBI:57540"/>
        <dbReference type="ChEBI" id="CHEBI:57945"/>
        <dbReference type="ChEBI" id="CHEBI:83099"/>
        <dbReference type="ChEBI" id="CHEBI:83100"/>
        <dbReference type="EC" id="1.8.1.4"/>
    </reaction>
</comment>
<keyword evidence="6" id="KW-1015">Disulfide bond</keyword>
<dbReference type="PROSITE" id="PS00036">
    <property type="entry name" value="BZIP_BASIC"/>
    <property type="match status" value="1"/>
</dbReference>
<accession>A0AAV5GSG2</accession>
<evidence type="ECO:0000313" key="14">
    <source>
        <dbReference type="Proteomes" id="UP001342314"/>
    </source>
</evidence>
<dbReference type="PRINTS" id="PR00411">
    <property type="entry name" value="PNDRDTASEI"/>
</dbReference>
<evidence type="ECO:0000256" key="8">
    <source>
        <dbReference type="RuleBase" id="RU003692"/>
    </source>
</evidence>
<feature type="compositionally biased region" description="Low complexity" evidence="10">
    <location>
        <begin position="574"/>
        <end position="601"/>
    </location>
</feature>
<dbReference type="FunFam" id="3.50.50.60:FF:000001">
    <property type="entry name" value="Dihydrolipoyl dehydrogenase, mitochondrial"/>
    <property type="match status" value="1"/>
</dbReference>
<evidence type="ECO:0000256" key="7">
    <source>
        <dbReference type="ARBA" id="ARBA00023284"/>
    </source>
</evidence>
<reference evidence="13 14" key="1">
    <citation type="submission" date="2021-12" db="EMBL/GenBank/DDBJ databases">
        <title>High titer production of polyol ester of fatty acids by Rhodotorula paludigena BS15 towards product separation-free biomass refinery.</title>
        <authorList>
            <person name="Mano J."/>
            <person name="Ono H."/>
            <person name="Tanaka T."/>
            <person name="Naito K."/>
            <person name="Sushida H."/>
            <person name="Ike M."/>
            <person name="Tokuyasu K."/>
            <person name="Kitaoka M."/>
        </authorList>
    </citation>
    <scope>NUCLEOTIDE SEQUENCE [LARGE SCALE GENOMIC DNA]</scope>
    <source>
        <strain evidence="13 14">BS15</strain>
    </source>
</reference>
<dbReference type="GO" id="GO:0003700">
    <property type="term" value="F:DNA-binding transcription factor activity"/>
    <property type="evidence" value="ECO:0007669"/>
    <property type="project" value="InterPro"/>
</dbReference>
<keyword evidence="2 8" id="KW-0285">Flavoprotein</keyword>
<dbReference type="Gene3D" id="3.30.390.30">
    <property type="match status" value="1"/>
</dbReference>
<evidence type="ECO:0000256" key="1">
    <source>
        <dbReference type="ARBA" id="ARBA00007532"/>
    </source>
</evidence>
<dbReference type="CDD" id="cd12193">
    <property type="entry name" value="bZIP_GCN4"/>
    <property type="match status" value="1"/>
</dbReference>
<dbReference type="GO" id="GO:0045252">
    <property type="term" value="C:oxoglutarate dehydrogenase complex"/>
    <property type="evidence" value="ECO:0007669"/>
    <property type="project" value="TreeGrafter"/>
</dbReference>
<dbReference type="SUPFAM" id="SSF55424">
    <property type="entry name" value="FAD/NAD-linked reductases, dimerisation (C-terminal) domain"/>
    <property type="match status" value="1"/>
</dbReference>
<evidence type="ECO:0000256" key="2">
    <source>
        <dbReference type="ARBA" id="ARBA00022630"/>
    </source>
</evidence>
<dbReference type="AlphaFoldDB" id="A0AAV5GSG2"/>
<keyword evidence="11" id="KW-0732">Signal</keyword>
<dbReference type="PRINTS" id="PR00368">
    <property type="entry name" value="FADPNR"/>
</dbReference>
<dbReference type="Gene3D" id="3.50.50.60">
    <property type="entry name" value="FAD/NAD(P)-binding domain"/>
    <property type="match status" value="2"/>
</dbReference>
<dbReference type="EC" id="1.8.1.4" evidence="8"/>
<keyword evidence="5 8" id="KW-0520">NAD</keyword>
<dbReference type="FunFam" id="3.30.390.30:FF:000001">
    <property type="entry name" value="Dihydrolipoyl dehydrogenase"/>
    <property type="match status" value="1"/>
</dbReference>
<comment type="caution">
    <text evidence="13">The sequence shown here is derived from an EMBL/GenBank/DDBJ whole genome shotgun (WGS) entry which is preliminary data.</text>
</comment>
<dbReference type="NCBIfam" id="TIGR01350">
    <property type="entry name" value="lipoamide_DH"/>
    <property type="match status" value="1"/>
</dbReference>
<gene>
    <name evidence="13" type="ORF">Rhopal_005919-T1</name>
</gene>
<dbReference type="Pfam" id="PF02852">
    <property type="entry name" value="Pyr_redox_dim"/>
    <property type="match status" value="1"/>
</dbReference>
<evidence type="ECO:0000256" key="11">
    <source>
        <dbReference type="SAM" id="SignalP"/>
    </source>
</evidence>
<evidence type="ECO:0000256" key="3">
    <source>
        <dbReference type="ARBA" id="ARBA00022827"/>
    </source>
</evidence>
<dbReference type="InterPro" id="IPR036188">
    <property type="entry name" value="FAD/NAD-bd_sf"/>
</dbReference>
<evidence type="ECO:0000256" key="6">
    <source>
        <dbReference type="ARBA" id="ARBA00023157"/>
    </source>
</evidence>
<dbReference type="Pfam" id="PF07992">
    <property type="entry name" value="Pyr_redox_2"/>
    <property type="match status" value="1"/>
</dbReference>
<protein>
    <recommendedName>
        <fullName evidence="8">Dihydrolipoyl dehydrogenase</fullName>
        <ecNumber evidence="8">1.8.1.4</ecNumber>
    </recommendedName>
</protein>
<comment type="miscellaneous">
    <text evidence="8">The active site is a redox-active disulfide bond.</text>
</comment>
<feature type="coiled-coil region" evidence="9">
    <location>
        <begin position="713"/>
        <end position="747"/>
    </location>
</feature>
<dbReference type="InterPro" id="IPR012999">
    <property type="entry name" value="Pyr_OxRdtase_I_AS"/>
</dbReference>
<evidence type="ECO:0000256" key="5">
    <source>
        <dbReference type="ARBA" id="ARBA00023027"/>
    </source>
</evidence>
<dbReference type="InterPro" id="IPR050151">
    <property type="entry name" value="Class-I_Pyr_Nuc-Dis_Oxidored"/>
</dbReference>
<dbReference type="PROSITE" id="PS50217">
    <property type="entry name" value="BZIP"/>
    <property type="match status" value="1"/>
</dbReference>
<dbReference type="PROSITE" id="PS00076">
    <property type="entry name" value="PYRIDINE_REDOX_1"/>
    <property type="match status" value="1"/>
</dbReference>
<dbReference type="EMBL" id="BQKY01000012">
    <property type="protein sequence ID" value="GJN92879.1"/>
    <property type="molecule type" value="Genomic_DNA"/>
</dbReference>
<dbReference type="Proteomes" id="UP001342314">
    <property type="component" value="Unassembled WGS sequence"/>
</dbReference>
<evidence type="ECO:0000259" key="12">
    <source>
        <dbReference type="PROSITE" id="PS50217"/>
    </source>
</evidence>
<dbReference type="InterPro" id="IPR004099">
    <property type="entry name" value="Pyr_nucl-diS_OxRdtase_dimer"/>
</dbReference>
<feature type="signal peptide" evidence="11">
    <location>
        <begin position="1"/>
        <end position="39"/>
    </location>
</feature>
<comment type="cofactor">
    <cofactor evidence="8">
        <name>FAD</name>
        <dbReference type="ChEBI" id="CHEBI:57692"/>
    </cofactor>
    <text evidence="8">Binds 1 FAD per subunit.</text>
</comment>
<dbReference type="InterPro" id="IPR006258">
    <property type="entry name" value="Lipoamide_DH"/>
</dbReference>
<dbReference type="PANTHER" id="PTHR22912:SF151">
    <property type="entry name" value="DIHYDROLIPOYL DEHYDROGENASE, MITOCHONDRIAL"/>
    <property type="match status" value="1"/>
</dbReference>
<feature type="domain" description="BZIP" evidence="12">
    <location>
        <begin position="695"/>
        <end position="741"/>
    </location>
</feature>
<evidence type="ECO:0000256" key="10">
    <source>
        <dbReference type="SAM" id="MobiDB-lite"/>
    </source>
</evidence>
<organism evidence="13 14">
    <name type="scientific">Rhodotorula paludigena</name>
    <dbReference type="NCBI Taxonomy" id="86838"/>
    <lineage>
        <taxon>Eukaryota</taxon>
        <taxon>Fungi</taxon>
        <taxon>Dikarya</taxon>
        <taxon>Basidiomycota</taxon>
        <taxon>Pucciniomycotina</taxon>
        <taxon>Microbotryomycetes</taxon>
        <taxon>Sporidiobolales</taxon>
        <taxon>Sporidiobolaceae</taxon>
        <taxon>Rhodotorula</taxon>
    </lineage>
</organism>
<dbReference type="GO" id="GO:0050660">
    <property type="term" value="F:flavin adenine dinucleotide binding"/>
    <property type="evidence" value="ECO:0007669"/>
    <property type="project" value="InterPro"/>
</dbReference>
<keyword evidence="3 8" id="KW-0274">FAD</keyword>
<evidence type="ECO:0000256" key="9">
    <source>
        <dbReference type="SAM" id="Coils"/>
    </source>
</evidence>
<dbReference type="InterPro" id="IPR016156">
    <property type="entry name" value="FAD/NAD-linked_Rdtase_dimer_sf"/>
</dbReference>
<dbReference type="GO" id="GO:0005739">
    <property type="term" value="C:mitochondrion"/>
    <property type="evidence" value="ECO:0007669"/>
    <property type="project" value="TreeGrafter"/>
</dbReference>
<feature type="chain" id="PRO_5043327310" description="Dihydrolipoyl dehydrogenase" evidence="11">
    <location>
        <begin position="40"/>
        <end position="772"/>
    </location>
</feature>